<reference evidence="1 2" key="1">
    <citation type="submission" date="2018-11" db="EMBL/GenBank/DDBJ databases">
        <authorList>
            <consortium name="Pathogen Informatics"/>
        </authorList>
    </citation>
    <scope>NUCLEOTIDE SEQUENCE [LARGE SCALE GENOMIC DNA]</scope>
</reference>
<keyword evidence="2" id="KW-1185">Reference proteome</keyword>
<dbReference type="EMBL" id="UYRU01089650">
    <property type="protein sequence ID" value="VDN36831.1"/>
    <property type="molecule type" value="Genomic_DNA"/>
</dbReference>
<proteinExistence type="predicted"/>
<name>A0A3P7P2V2_DIBLA</name>
<dbReference type="Proteomes" id="UP000281553">
    <property type="component" value="Unassembled WGS sequence"/>
</dbReference>
<sequence length="89" mass="9865">MGAVRVLGNLTGNQEVRKSLAHLAVWSSYRAEDDLDPGLDGVFSLCSLLIDLLNSNRLDSEYCTLGVITNLMLEPEYRGAFRDLHGCHK</sequence>
<dbReference type="AlphaFoldDB" id="A0A3P7P2V2"/>
<evidence type="ECO:0000313" key="1">
    <source>
        <dbReference type="EMBL" id="VDN36831.1"/>
    </source>
</evidence>
<gene>
    <name evidence="1" type="ORF">DILT_LOCUS17148</name>
</gene>
<organism evidence="1 2">
    <name type="scientific">Dibothriocephalus latus</name>
    <name type="common">Fish tapeworm</name>
    <name type="synonym">Diphyllobothrium latum</name>
    <dbReference type="NCBI Taxonomy" id="60516"/>
    <lineage>
        <taxon>Eukaryota</taxon>
        <taxon>Metazoa</taxon>
        <taxon>Spiralia</taxon>
        <taxon>Lophotrochozoa</taxon>
        <taxon>Platyhelminthes</taxon>
        <taxon>Cestoda</taxon>
        <taxon>Eucestoda</taxon>
        <taxon>Diphyllobothriidea</taxon>
        <taxon>Diphyllobothriidae</taxon>
        <taxon>Dibothriocephalus</taxon>
    </lineage>
</organism>
<dbReference type="OrthoDB" id="247006at2759"/>
<accession>A0A3P7P2V2</accession>
<evidence type="ECO:0000313" key="2">
    <source>
        <dbReference type="Proteomes" id="UP000281553"/>
    </source>
</evidence>
<protein>
    <submittedName>
        <fullName evidence="1">Uncharacterized protein</fullName>
    </submittedName>
</protein>